<organism evidence="2 3">
    <name type="scientific">Hyaloscypha bicolor E</name>
    <dbReference type="NCBI Taxonomy" id="1095630"/>
    <lineage>
        <taxon>Eukaryota</taxon>
        <taxon>Fungi</taxon>
        <taxon>Dikarya</taxon>
        <taxon>Ascomycota</taxon>
        <taxon>Pezizomycotina</taxon>
        <taxon>Leotiomycetes</taxon>
        <taxon>Helotiales</taxon>
        <taxon>Hyaloscyphaceae</taxon>
        <taxon>Hyaloscypha</taxon>
        <taxon>Hyaloscypha bicolor</taxon>
    </lineage>
</organism>
<dbReference type="InParanoid" id="A0A2J6T2P7"/>
<reference evidence="2 3" key="1">
    <citation type="submission" date="2016-04" db="EMBL/GenBank/DDBJ databases">
        <title>A degradative enzymes factory behind the ericoid mycorrhizal symbiosis.</title>
        <authorList>
            <consortium name="DOE Joint Genome Institute"/>
            <person name="Martino E."/>
            <person name="Morin E."/>
            <person name="Grelet G."/>
            <person name="Kuo A."/>
            <person name="Kohler A."/>
            <person name="Daghino S."/>
            <person name="Barry K."/>
            <person name="Choi C."/>
            <person name="Cichocki N."/>
            <person name="Clum A."/>
            <person name="Copeland A."/>
            <person name="Hainaut M."/>
            <person name="Haridas S."/>
            <person name="Labutti K."/>
            <person name="Lindquist E."/>
            <person name="Lipzen A."/>
            <person name="Khouja H.-R."/>
            <person name="Murat C."/>
            <person name="Ohm R."/>
            <person name="Olson A."/>
            <person name="Spatafora J."/>
            <person name="Veneault-Fourrey C."/>
            <person name="Henrissat B."/>
            <person name="Grigoriev I."/>
            <person name="Martin F."/>
            <person name="Perotto S."/>
        </authorList>
    </citation>
    <scope>NUCLEOTIDE SEQUENCE [LARGE SCALE GENOMIC DNA]</scope>
    <source>
        <strain evidence="2 3">E</strain>
    </source>
</reference>
<dbReference type="GO" id="GO:0009251">
    <property type="term" value="P:glucan catabolic process"/>
    <property type="evidence" value="ECO:0007669"/>
    <property type="project" value="TreeGrafter"/>
</dbReference>
<dbReference type="PANTHER" id="PTHR10963:SF24">
    <property type="entry name" value="GLYCOSIDASE C21B10.07-RELATED"/>
    <property type="match status" value="1"/>
</dbReference>
<dbReference type="AlphaFoldDB" id="A0A2J6T2P7"/>
<feature type="non-terminal residue" evidence="2">
    <location>
        <position position="1"/>
    </location>
</feature>
<dbReference type="RefSeq" id="XP_024734205.1">
    <property type="nucleotide sequence ID" value="XM_024872902.1"/>
</dbReference>
<gene>
    <name evidence="2" type="ORF">K444DRAFT_473119</name>
</gene>
<dbReference type="Proteomes" id="UP000235371">
    <property type="component" value="Unassembled WGS sequence"/>
</dbReference>
<sequence>ALALACASTVSANYVILDDFSGPTFFDNFYFNATLDPNYGFVEYIGAGSALLDSLAYYDAATDTAIIRVDDTNTYTPGVDTGRPSIRAQTLNTYQYGLFILDLAHMPGGACGSWPSFWTTSMNHWPEHGEIDIIENVNLASFSEETIHAGPTFPGDVCEVIGNVNTSPGQQTGTQTTYNCIWNATTSDYGTKTQYSGQGCSANNNNPNNFGDGFNLAQGGVYAMEWTDELIQIWSWENGAVPADIADGTPDPLTWGKPIFTTWGGNCDIARHFIDHTVVLDTNFCGDWGNAVWQTSSCYDPVAYPTCSDYVGANPGDYSETYWAVRSLKVYQWSNA</sequence>
<dbReference type="InterPro" id="IPR050546">
    <property type="entry name" value="Glycosyl_Hydrlase_16"/>
</dbReference>
<keyword evidence="2" id="KW-0378">Hydrolase</keyword>
<protein>
    <submittedName>
        <fullName evidence="2">Glycoside hydrolase family 16 protein</fullName>
    </submittedName>
</protein>
<keyword evidence="3" id="KW-1185">Reference proteome</keyword>
<dbReference type="GeneID" id="36580982"/>
<dbReference type="Pfam" id="PF26113">
    <property type="entry name" value="GH16_XgeA"/>
    <property type="match status" value="1"/>
</dbReference>
<dbReference type="STRING" id="1095630.A0A2J6T2P7"/>
<dbReference type="PANTHER" id="PTHR10963">
    <property type="entry name" value="GLYCOSYL HYDROLASE-RELATED"/>
    <property type="match status" value="1"/>
</dbReference>
<dbReference type="GO" id="GO:0004553">
    <property type="term" value="F:hydrolase activity, hydrolyzing O-glycosyl compounds"/>
    <property type="evidence" value="ECO:0007669"/>
    <property type="project" value="InterPro"/>
</dbReference>
<dbReference type="SUPFAM" id="SSF49899">
    <property type="entry name" value="Concanavalin A-like lectins/glucanases"/>
    <property type="match status" value="1"/>
</dbReference>
<evidence type="ECO:0000313" key="3">
    <source>
        <dbReference type="Proteomes" id="UP000235371"/>
    </source>
</evidence>
<accession>A0A2J6T2P7</accession>
<name>A0A2J6T2P7_9HELO</name>
<dbReference type="PROSITE" id="PS51762">
    <property type="entry name" value="GH16_2"/>
    <property type="match status" value="1"/>
</dbReference>
<dbReference type="OrthoDB" id="192832at2759"/>
<dbReference type="InterPro" id="IPR000757">
    <property type="entry name" value="Beta-glucanase-like"/>
</dbReference>
<proteinExistence type="predicted"/>
<dbReference type="Gene3D" id="2.60.120.200">
    <property type="match status" value="1"/>
</dbReference>
<feature type="domain" description="GH16" evidence="1">
    <location>
        <begin position="18"/>
        <end position="310"/>
    </location>
</feature>
<evidence type="ECO:0000313" key="2">
    <source>
        <dbReference type="EMBL" id="PMD57301.1"/>
    </source>
</evidence>
<dbReference type="InterPro" id="IPR013320">
    <property type="entry name" value="ConA-like_dom_sf"/>
</dbReference>
<dbReference type="EMBL" id="KZ613847">
    <property type="protein sequence ID" value="PMD57301.1"/>
    <property type="molecule type" value="Genomic_DNA"/>
</dbReference>
<evidence type="ECO:0000259" key="1">
    <source>
        <dbReference type="PROSITE" id="PS51762"/>
    </source>
</evidence>
<feature type="non-terminal residue" evidence="2">
    <location>
        <position position="336"/>
    </location>
</feature>